<reference evidence="2 3" key="1">
    <citation type="submission" date="2018-11" db="EMBL/GenBank/DDBJ databases">
        <authorList>
            <person name="Li F."/>
        </authorList>
    </citation>
    <scope>NUCLEOTIDE SEQUENCE [LARGE SCALE GENOMIC DNA]</scope>
    <source>
        <strain evidence="2 3">Gsoil 818</strain>
    </source>
</reference>
<gene>
    <name evidence="2" type="ORF">EFL26_03670</name>
</gene>
<accession>A0A3N0GW24</accession>
<dbReference type="AlphaFoldDB" id="A0A3N0GW24"/>
<dbReference type="EMBL" id="RJSF01000007">
    <property type="protein sequence ID" value="RNM16641.1"/>
    <property type="molecule type" value="Genomic_DNA"/>
</dbReference>
<sequence>MTSETQPDHELLVEVQRRRAELRIAMGEVERALASASRAGDPARGAESWSGRLRAALGGLRDAFGRHVAITEGPDGLYAELATYSPRLAHNMDRLGAEHAEITRRLQELLAWTDTDDARPDAAEVRRSGTDLLVLLMRHRQRGADLVFEAYELDIGGET</sequence>
<feature type="domain" description="Hemerythrin-like" evidence="1">
    <location>
        <begin position="28"/>
        <end position="142"/>
    </location>
</feature>
<name>A0A3N0GW24_9ACTN</name>
<dbReference type="Pfam" id="PF01814">
    <property type="entry name" value="Hemerythrin"/>
    <property type="match status" value="1"/>
</dbReference>
<evidence type="ECO:0000259" key="1">
    <source>
        <dbReference type="Pfam" id="PF01814"/>
    </source>
</evidence>
<evidence type="ECO:0000313" key="3">
    <source>
        <dbReference type="Proteomes" id="UP000279994"/>
    </source>
</evidence>
<dbReference type="Proteomes" id="UP000279994">
    <property type="component" value="Unassembled WGS sequence"/>
</dbReference>
<protein>
    <recommendedName>
        <fullName evidence="1">Hemerythrin-like domain-containing protein</fullName>
    </recommendedName>
</protein>
<proteinExistence type="predicted"/>
<dbReference type="Gene3D" id="1.20.120.520">
    <property type="entry name" value="nmb1532 protein domain like"/>
    <property type="match status" value="1"/>
</dbReference>
<evidence type="ECO:0000313" key="2">
    <source>
        <dbReference type="EMBL" id="RNM16641.1"/>
    </source>
</evidence>
<comment type="caution">
    <text evidence="2">The sequence shown here is derived from an EMBL/GenBank/DDBJ whole genome shotgun (WGS) entry which is preliminary data.</text>
</comment>
<dbReference type="OrthoDB" id="263362at2"/>
<dbReference type="InterPro" id="IPR012312">
    <property type="entry name" value="Hemerythrin-like"/>
</dbReference>
<keyword evidence="3" id="KW-1185">Reference proteome</keyword>
<dbReference type="RefSeq" id="WP_123221533.1">
    <property type="nucleotide sequence ID" value="NZ_RJSF01000007.1"/>
</dbReference>
<organism evidence="2 3">
    <name type="scientific">Nocardioides pocheonensis</name>
    <dbReference type="NCBI Taxonomy" id="661485"/>
    <lineage>
        <taxon>Bacteria</taxon>
        <taxon>Bacillati</taxon>
        <taxon>Actinomycetota</taxon>
        <taxon>Actinomycetes</taxon>
        <taxon>Propionibacteriales</taxon>
        <taxon>Nocardioidaceae</taxon>
        <taxon>Nocardioides</taxon>
    </lineage>
</organism>